<proteinExistence type="predicted"/>
<evidence type="ECO:0000313" key="2">
    <source>
        <dbReference type="EMBL" id="QHT94898.1"/>
    </source>
</evidence>
<evidence type="ECO:0000313" key="1">
    <source>
        <dbReference type="EMBL" id="QHS80485.1"/>
    </source>
</evidence>
<name>A0A6C0AMG9_9ZZZZ</name>
<organism evidence="1">
    <name type="scientific">viral metagenome</name>
    <dbReference type="NCBI Taxonomy" id="1070528"/>
    <lineage>
        <taxon>unclassified sequences</taxon>
        <taxon>metagenomes</taxon>
        <taxon>organismal metagenomes</taxon>
    </lineage>
</organism>
<sequence length="112" mass="13155">MKTIFYIAIFFFLYLLLQHLMDNKENFTCDLNLNTYSKCFERHQIRNVGKLKNANGKFSKLQPMIDKLQKNIIKNREDSKKNAELSIKLSKMSKGEEVENDPAVCKKYPSQC</sequence>
<dbReference type="AlphaFoldDB" id="A0A6C0AMG9"/>
<reference evidence="1" key="1">
    <citation type="journal article" date="2020" name="Nature">
        <title>Giant virus diversity and host interactions through global metagenomics.</title>
        <authorList>
            <person name="Schulz F."/>
            <person name="Roux S."/>
            <person name="Paez-Espino D."/>
            <person name="Jungbluth S."/>
            <person name="Walsh D.A."/>
            <person name="Denef V.J."/>
            <person name="McMahon K.D."/>
            <person name="Konstantinidis K.T."/>
            <person name="Eloe-Fadrosh E.A."/>
            <person name="Kyrpides N.C."/>
            <person name="Woyke T."/>
        </authorList>
    </citation>
    <scope>NUCLEOTIDE SEQUENCE</scope>
    <source>
        <strain evidence="2">GVMAG-M-3300024261-37</strain>
        <strain evidence="1">GVMAG-S-1039698-54</strain>
    </source>
</reference>
<protein>
    <submittedName>
        <fullName evidence="1">Uncharacterized protein</fullName>
    </submittedName>
</protein>
<dbReference type="EMBL" id="MN740232">
    <property type="protein sequence ID" value="QHT94898.1"/>
    <property type="molecule type" value="Genomic_DNA"/>
</dbReference>
<dbReference type="EMBL" id="MN740683">
    <property type="protein sequence ID" value="QHS80485.1"/>
    <property type="molecule type" value="Genomic_DNA"/>
</dbReference>
<accession>A0A6C0AMG9</accession>